<protein>
    <recommendedName>
        <fullName evidence="4">Collagen-like protein</fullName>
    </recommendedName>
</protein>
<dbReference type="EMBL" id="JAANYN010000011">
    <property type="protein sequence ID" value="NHE59218.1"/>
    <property type="molecule type" value="Genomic_DNA"/>
</dbReference>
<feature type="compositionally biased region" description="Basic and acidic residues" evidence="1">
    <location>
        <begin position="262"/>
        <end position="285"/>
    </location>
</feature>
<comment type="caution">
    <text evidence="2">The sequence shown here is derived from an EMBL/GenBank/DDBJ whole genome shotgun (WGS) entry which is preliminary data.</text>
</comment>
<evidence type="ECO:0000256" key="1">
    <source>
        <dbReference type="SAM" id="MobiDB-lite"/>
    </source>
</evidence>
<evidence type="ECO:0008006" key="4">
    <source>
        <dbReference type="Google" id="ProtNLM"/>
    </source>
</evidence>
<feature type="compositionally biased region" description="Gly residues" evidence="1">
    <location>
        <begin position="208"/>
        <end position="221"/>
    </location>
</feature>
<dbReference type="RefSeq" id="WP_166150382.1">
    <property type="nucleotide sequence ID" value="NZ_JAANYN010000011.1"/>
</dbReference>
<keyword evidence="3" id="KW-1185">Reference proteome</keyword>
<gene>
    <name evidence="2" type="ORF">G9Q97_20605</name>
</gene>
<reference evidence="2 3" key="1">
    <citation type="submission" date="2020-03" db="EMBL/GenBank/DDBJ databases">
        <title>Cyclobacterium plantarum sp. nov., a marine bacterium isolated from a coastal-marine wetland.</title>
        <authorList>
            <person name="Sanchez-Porro C."/>
            <person name="Ventosa A."/>
            <person name="Amoozegar M."/>
        </authorList>
    </citation>
    <scope>NUCLEOTIDE SEQUENCE [LARGE SCALE GENOMIC DNA]</scope>
    <source>
        <strain evidence="2 3">GBPx2</strain>
    </source>
</reference>
<feature type="compositionally biased region" description="Basic and acidic residues" evidence="1">
    <location>
        <begin position="152"/>
        <end position="168"/>
    </location>
</feature>
<accession>A0ABX0HBR7</accession>
<sequence length="319" mass="34325">MMTTAINFSSLTLLEVGLILFQPTTSYVEESFSHYATEVSQENVPKETNLKLDEDLAGYINAQARLDEADQVILLADSIIVTERITLREVDVIFVSNYFSTDGNQVSVLPAPTPSNRSGVSGKSGKEVQIIANHIGEAAFHLPGMDGTAGRDGSKGKNGDKSEVKNRGDVSMGTAGEDGQDGGSGGKGGQLILHSQNTDYPVQLTAPGGDGKAGGFGGTGGTTFIRVFTQTPGKPKKPDPNLPGRGGNVQIQSQNNQQKIKARQEEDGKNGKRGRNGLDGEKETKILSDSQFEAAAREHYLRDWQKLDRTGWQIIFREE</sequence>
<organism evidence="2 3">
    <name type="scientific">Cyclobacterium plantarum</name>
    <dbReference type="NCBI Taxonomy" id="2716263"/>
    <lineage>
        <taxon>Bacteria</taxon>
        <taxon>Pseudomonadati</taxon>
        <taxon>Bacteroidota</taxon>
        <taxon>Cytophagia</taxon>
        <taxon>Cytophagales</taxon>
        <taxon>Cyclobacteriaceae</taxon>
        <taxon>Cyclobacterium</taxon>
    </lineage>
</organism>
<dbReference type="Proteomes" id="UP000649799">
    <property type="component" value="Unassembled WGS sequence"/>
</dbReference>
<name>A0ABX0HBR7_9BACT</name>
<feature type="region of interest" description="Disordered" evidence="1">
    <location>
        <begin position="141"/>
        <end position="285"/>
    </location>
</feature>
<evidence type="ECO:0000313" key="2">
    <source>
        <dbReference type="EMBL" id="NHE59218.1"/>
    </source>
</evidence>
<feature type="compositionally biased region" description="Low complexity" evidence="1">
    <location>
        <begin position="250"/>
        <end position="259"/>
    </location>
</feature>
<proteinExistence type="predicted"/>
<evidence type="ECO:0000313" key="3">
    <source>
        <dbReference type="Proteomes" id="UP000649799"/>
    </source>
</evidence>